<feature type="coiled-coil region" evidence="1">
    <location>
        <begin position="13"/>
        <end position="57"/>
    </location>
</feature>
<dbReference type="Proteomes" id="UP001344447">
    <property type="component" value="Unassembled WGS sequence"/>
</dbReference>
<proteinExistence type="predicted"/>
<reference evidence="2 3" key="1">
    <citation type="submission" date="2023-11" db="EMBL/GenBank/DDBJ databases">
        <title>Dfirmibasis_genome.</title>
        <authorList>
            <person name="Edelbroek B."/>
            <person name="Kjellin J."/>
            <person name="Jerlstrom-Hultqvist J."/>
            <person name="Soderbom F."/>
        </authorList>
    </citation>
    <scope>NUCLEOTIDE SEQUENCE [LARGE SCALE GENOMIC DNA]</scope>
    <source>
        <strain evidence="2 3">TNS-C-14</strain>
    </source>
</reference>
<keyword evidence="1" id="KW-0175">Coiled coil</keyword>
<evidence type="ECO:0000256" key="1">
    <source>
        <dbReference type="SAM" id="Coils"/>
    </source>
</evidence>
<accession>A0AAN7U051</accession>
<organism evidence="2 3">
    <name type="scientific">Dictyostelium firmibasis</name>
    <dbReference type="NCBI Taxonomy" id="79012"/>
    <lineage>
        <taxon>Eukaryota</taxon>
        <taxon>Amoebozoa</taxon>
        <taxon>Evosea</taxon>
        <taxon>Eumycetozoa</taxon>
        <taxon>Dictyostelia</taxon>
        <taxon>Dictyosteliales</taxon>
        <taxon>Dictyosteliaceae</taxon>
        <taxon>Dictyostelium</taxon>
    </lineage>
</organism>
<protein>
    <submittedName>
        <fullName evidence="2">Uncharacterized protein</fullName>
    </submittedName>
</protein>
<keyword evidence="3" id="KW-1185">Reference proteome</keyword>
<gene>
    <name evidence="2" type="ORF">RB653_004770</name>
</gene>
<name>A0AAN7U051_9MYCE</name>
<evidence type="ECO:0000313" key="3">
    <source>
        <dbReference type="Proteomes" id="UP001344447"/>
    </source>
</evidence>
<sequence length="65" mass="7727">MSSEAENNIKNGIDNKNQEIRTLTLEARDQFEEIKKLRQQQEEAKLLMEKILLEKQKILEQLQSQ</sequence>
<comment type="caution">
    <text evidence="2">The sequence shown here is derived from an EMBL/GenBank/DDBJ whole genome shotgun (WGS) entry which is preliminary data.</text>
</comment>
<evidence type="ECO:0000313" key="2">
    <source>
        <dbReference type="EMBL" id="KAK5583179.1"/>
    </source>
</evidence>
<dbReference type="AlphaFoldDB" id="A0AAN7U051"/>
<dbReference type="EMBL" id="JAVFKY010000001">
    <property type="protein sequence ID" value="KAK5583179.1"/>
    <property type="molecule type" value="Genomic_DNA"/>
</dbReference>